<evidence type="ECO:0000256" key="1">
    <source>
        <dbReference type="SAM" id="MobiDB-lite"/>
    </source>
</evidence>
<evidence type="ECO:0000313" key="5">
    <source>
        <dbReference type="EMBL" id="TCU20417.1"/>
    </source>
</evidence>
<feature type="transmembrane region" description="Helical" evidence="2">
    <location>
        <begin position="20"/>
        <end position="47"/>
    </location>
</feature>
<protein>
    <submittedName>
        <fullName evidence="5">Putative membrane protein</fullName>
    </submittedName>
</protein>
<dbReference type="Pfam" id="PF10081">
    <property type="entry name" value="Abhydrolase_9"/>
    <property type="match status" value="1"/>
</dbReference>
<feature type="transmembrane region" description="Helical" evidence="2">
    <location>
        <begin position="59"/>
        <end position="77"/>
    </location>
</feature>
<accession>A0A4R3QHN1</accession>
<dbReference type="PIRSF" id="PIRSF007542">
    <property type="entry name" value="UCP007542"/>
    <property type="match status" value="1"/>
</dbReference>
<dbReference type="InterPro" id="IPR027787">
    <property type="entry name" value="Alpha/beta-hydrolase_catalytic"/>
</dbReference>
<dbReference type="EMBL" id="SMBH01000001">
    <property type="protein sequence ID" value="TCU20417.1"/>
    <property type="molecule type" value="Genomic_DNA"/>
</dbReference>
<name>A0A4R3QHN1_RHISU</name>
<dbReference type="InterPro" id="IPR012037">
    <property type="entry name" value="Alpha/beta-hydrolase_fam"/>
</dbReference>
<sequence length="536" mass="59238">MALLFFAGSLTPSMIPRTDLIQGVLSGLATALGYGIGLSVAATWTFLQLPAAKVRTARVIATAAVLACAVAALAALWKMPDWQNSVRLLMELEAVETGSRLRTALVAALVFLMLVLLGRLFTFCFVRVSTTFKRFVPVRISYVIGAIVATTLFWFAAEGILFRVALRVMDSSFQELDARMEDDIPRPTQPGKTGSPPSEVSWDDLGRQGRRFVSSGPTEAMIRDFFYGETLEPIRVYVGMNSAETAEERAELALRELKRTGAFERSILIIVAPTGTGMVDPAALDTVEYLHRGDVASVAVQYSYLASWLSLLVEPNYGSETAVALFRAVYNYWITLPRDGRPKLYLHGLSLGAMNSELSADLYDIIADPFQGALWSGPPFPSRTWRSVTNGRDPRTPEWLPRFRGGSVFRFTNQKNSLDIPGAVWGPMRIVYLQYASDPITFFDTATLYREPDWLRPPRGPDVSTEIAWYPVVTMLQLAVDMAIATTSPMGYGHVFAPEHYIDGWVAVTDPPNVTADDISRLKTFFANRPTGRGTE</sequence>
<evidence type="ECO:0000313" key="6">
    <source>
        <dbReference type="Proteomes" id="UP000294576"/>
    </source>
</evidence>
<gene>
    <name evidence="5" type="ORF">EV132_101484</name>
</gene>
<comment type="caution">
    <text evidence="5">The sequence shown here is derived from an EMBL/GenBank/DDBJ whole genome shotgun (WGS) entry which is preliminary data.</text>
</comment>
<dbReference type="InterPro" id="IPR029058">
    <property type="entry name" value="AB_hydrolase_fold"/>
</dbReference>
<organism evidence="5 6">
    <name type="scientific">Rhizobium sullae</name>
    <name type="common">Rhizobium hedysari</name>
    <dbReference type="NCBI Taxonomy" id="50338"/>
    <lineage>
        <taxon>Bacteria</taxon>
        <taxon>Pseudomonadati</taxon>
        <taxon>Pseudomonadota</taxon>
        <taxon>Alphaproteobacteria</taxon>
        <taxon>Hyphomicrobiales</taxon>
        <taxon>Rhizobiaceae</taxon>
        <taxon>Rhizobium/Agrobacterium group</taxon>
        <taxon>Rhizobium</taxon>
    </lineage>
</organism>
<dbReference type="Pfam" id="PF15420">
    <property type="entry name" value="Abhydrolase_9_N"/>
    <property type="match status" value="1"/>
</dbReference>
<evidence type="ECO:0000259" key="3">
    <source>
        <dbReference type="Pfam" id="PF10081"/>
    </source>
</evidence>
<feature type="transmembrane region" description="Helical" evidence="2">
    <location>
        <begin position="140"/>
        <end position="162"/>
    </location>
</feature>
<keyword evidence="2" id="KW-0812">Transmembrane</keyword>
<feature type="region of interest" description="Disordered" evidence="1">
    <location>
        <begin position="181"/>
        <end position="212"/>
    </location>
</feature>
<keyword evidence="2" id="KW-0472">Membrane</keyword>
<evidence type="ECO:0000259" key="4">
    <source>
        <dbReference type="Pfam" id="PF15420"/>
    </source>
</evidence>
<dbReference type="SUPFAM" id="SSF53474">
    <property type="entry name" value="alpha/beta-Hydrolases"/>
    <property type="match status" value="1"/>
</dbReference>
<feature type="domain" description="Alpha/beta-hydrolase N-terminal" evidence="4">
    <location>
        <begin position="10"/>
        <end position="217"/>
    </location>
</feature>
<evidence type="ECO:0000256" key="2">
    <source>
        <dbReference type="SAM" id="Phobius"/>
    </source>
</evidence>
<feature type="domain" description="Alpha/beta-hydrolase catalytic" evidence="3">
    <location>
        <begin position="234"/>
        <end position="522"/>
    </location>
</feature>
<keyword evidence="2" id="KW-1133">Transmembrane helix</keyword>
<reference evidence="5 6" key="1">
    <citation type="submission" date="2019-03" db="EMBL/GenBank/DDBJ databases">
        <title>Genomic Encyclopedia of Type Strains, Phase IV (KMG-V): Genome sequencing to study the core and pangenomes of soil and plant-associated prokaryotes.</title>
        <authorList>
            <person name="Whitman W."/>
        </authorList>
    </citation>
    <scope>NUCLEOTIDE SEQUENCE [LARGE SCALE GENOMIC DNA]</scope>
    <source>
        <strain evidence="5 6">Hc14</strain>
    </source>
</reference>
<feature type="transmembrane region" description="Helical" evidence="2">
    <location>
        <begin position="104"/>
        <end position="128"/>
    </location>
</feature>
<dbReference type="RefSeq" id="WP_425376367.1">
    <property type="nucleotide sequence ID" value="NZ_SMBH01000001.1"/>
</dbReference>
<proteinExistence type="predicted"/>
<dbReference type="InterPro" id="IPR027788">
    <property type="entry name" value="Alpha/beta-hydrolase_N_dom"/>
</dbReference>
<dbReference type="AlphaFoldDB" id="A0A4R3QHN1"/>
<dbReference type="Proteomes" id="UP000294576">
    <property type="component" value="Unassembled WGS sequence"/>
</dbReference>